<dbReference type="Proteomes" id="UP000554235">
    <property type="component" value="Unassembled WGS sequence"/>
</dbReference>
<protein>
    <submittedName>
        <fullName evidence="2">Uncharacterized protein</fullName>
    </submittedName>
</protein>
<evidence type="ECO:0000313" key="2">
    <source>
        <dbReference type="EMBL" id="KAF4464250.1"/>
    </source>
</evidence>
<reference evidence="2 3" key="1">
    <citation type="submission" date="2020-01" db="EMBL/GenBank/DDBJ databases">
        <title>Identification and distribution of gene clusters putatively required for synthesis of sphingolipid metabolism inhibitors in phylogenetically diverse species of the filamentous fungus Fusarium.</title>
        <authorList>
            <person name="Kim H.-S."/>
            <person name="Busman M."/>
            <person name="Brown D.W."/>
            <person name="Divon H."/>
            <person name="Uhlig S."/>
            <person name="Proctor R.H."/>
        </authorList>
    </citation>
    <scope>NUCLEOTIDE SEQUENCE [LARGE SCALE GENOMIC DNA]</scope>
    <source>
        <strain evidence="2 3">NRRL 20459</strain>
    </source>
</reference>
<gene>
    <name evidence="2" type="ORF">FALBO_8903</name>
</gene>
<name>A0A8H4P9H3_9HYPO</name>
<evidence type="ECO:0000256" key="1">
    <source>
        <dbReference type="SAM" id="MobiDB-lite"/>
    </source>
</evidence>
<evidence type="ECO:0000313" key="3">
    <source>
        <dbReference type="Proteomes" id="UP000554235"/>
    </source>
</evidence>
<feature type="compositionally biased region" description="Polar residues" evidence="1">
    <location>
        <begin position="53"/>
        <end position="70"/>
    </location>
</feature>
<comment type="caution">
    <text evidence="2">The sequence shown here is derived from an EMBL/GenBank/DDBJ whole genome shotgun (WGS) entry which is preliminary data.</text>
</comment>
<dbReference type="AlphaFoldDB" id="A0A8H4P9H3"/>
<dbReference type="EMBL" id="JAADYS010001219">
    <property type="protein sequence ID" value="KAF4464250.1"/>
    <property type="molecule type" value="Genomic_DNA"/>
</dbReference>
<organism evidence="2 3">
    <name type="scientific">Fusarium albosuccineum</name>
    <dbReference type="NCBI Taxonomy" id="1237068"/>
    <lineage>
        <taxon>Eukaryota</taxon>
        <taxon>Fungi</taxon>
        <taxon>Dikarya</taxon>
        <taxon>Ascomycota</taxon>
        <taxon>Pezizomycotina</taxon>
        <taxon>Sordariomycetes</taxon>
        <taxon>Hypocreomycetidae</taxon>
        <taxon>Hypocreales</taxon>
        <taxon>Nectriaceae</taxon>
        <taxon>Fusarium</taxon>
        <taxon>Fusarium decemcellulare species complex</taxon>
    </lineage>
</organism>
<keyword evidence="3" id="KW-1185">Reference proteome</keyword>
<feature type="compositionally biased region" description="Basic and acidic residues" evidence="1">
    <location>
        <begin position="142"/>
        <end position="160"/>
    </location>
</feature>
<feature type="region of interest" description="Disordered" evidence="1">
    <location>
        <begin position="120"/>
        <end position="183"/>
    </location>
</feature>
<sequence length="309" mass="34633">MLSEQFVAMSAGLAMIESGGGCRGMRYLGALKGTLPGLGTYQVTQPEHRAPESGQQPHQPHRNQNTGLQNQVNNLTNRVATLEHGRHKVFTLRENLERLERSIMRAFTWIHHCESIHGGLPDVPPGGDHNTGGETDGEDENMVDRDAGNEHGETGAKDGETAGGNDEAQKRPNHSQSRPTPKNWLRDLQKLGHVHFRGPKNQTRFRYHIQQTTDSKHPVVKKLVQGQHSYGDDDSLCRIARCMGHLRHSYGRRLALYEFLISEEFVSIIFNVGDILIDPIRRLTLTFPEADPRKVLQLLESCLGQPLQV</sequence>
<feature type="region of interest" description="Disordered" evidence="1">
    <location>
        <begin position="46"/>
        <end position="70"/>
    </location>
</feature>
<proteinExistence type="predicted"/>
<accession>A0A8H4P9H3</accession>